<evidence type="ECO:0000256" key="7">
    <source>
        <dbReference type="ARBA" id="ARBA00023180"/>
    </source>
</evidence>
<comment type="similarity">
    <text evidence="2">Belongs to the CD36 family.</text>
</comment>
<dbReference type="OrthoDB" id="514335at2759"/>
<protein>
    <submittedName>
        <fullName evidence="9">Protein croquemort</fullName>
    </submittedName>
</protein>
<dbReference type="GeneID" id="105210862"/>
<evidence type="ECO:0000256" key="5">
    <source>
        <dbReference type="ARBA" id="ARBA00022989"/>
    </source>
</evidence>
<evidence type="ECO:0000256" key="4">
    <source>
        <dbReference type="ARBA" id="ARBA00022692"/>
    </source>
</evidence>
<dbReference type="EMBL" id="GBXI01009413">
    <property type="protein sequence ID" value="JAD04879.1"/>
    <property type="molecule type" value="Transcribed_RNA"/>
</dbReference>
<keyword evidence="3" id="KW-1003">Cell membrane</keyword>
<evidence type="ECO:0000256" key="8">
    <source>
        <dbReference type="SAM" id="Phobius"/>
    </source>
</evidence>
<dbReference type="PANTHER" id="PTHR11923">
    <property type="entry name" value="SCAVENGER RECEPTOR CLASS B TYPE-1 SR-B1"/>
    <property type="match status" value="1"/>
</dbReference>
<evidence type="ECO:0000256" key="2">
    <source>
        <dbReference type="ARBA" id="ARBA00010532"/>
    </source>
</evidence>
<dbReference type="InterPro" id="IPR002159">
    <property type="entry name" value="CD36_fam"/>
</dbReference>
<feature type="transmembrane region" description="Helical" evidence="8">
    <location>
        <begin position="462"/>
        <end position="480"/>
    </location>
</feature>
<keyword evidence="5 8" id="KW-1133">Transmembrane helix</keyword>
<gene>
    <name evidence="9" type="primary">crq_0</name>
    <name evidence="9" type="ORF">g.36431</name>
</gene>
<dbReference type="GO" id="GO:0005737">
    <property type="term" value="C:cytoplasm"/>
    <property type="evidence" value="ECO:0007669"/>
    <property type="project" value="TreeGrafter"/>
</dbReference>
<dbReference type="GO" id="GO:0005044">
    <property type="term" value="F:scavenger receptor activity"/>
    <property type="evidence" value="ECO:0007669"/>
    <property type="project" value="TreeGrafter"/>
</dbReference>
<evidence type="ECO:0000256" key="6">
    <source>
        <dbReference type="ARBA" id="ARBA00023136"/>
    </source>
</evidence>
<evidence type="ECO:0000256" key="3">
    <source>
        <dbReference type="ARBA" id="ARBA00022475"/>
    </source>
</evidence>
<dbReference type="PRINTS" id="PR01609">
    <property type="entry name" value="CD36FAMILY"/>
</dbReference>
<reference evidence="9" key="2">
    <citation type="journal article" date="2015" name="Gigascience">
        <title>Reconstructing a comprehensive transcriptome assembly of a white-pupal translocated strain of the pest fruit fly Bactrocera cucurbitae.</title>
        <authorList>
            <person name="Sim S.B."/>
            <person name="Calla B."/>
            <person name="Hall B."/>
            <person name="DeRego T."/>
            <person name="Geib S.M."/>
        </authorList>
    </citation>
    <scope>NUCLEOTIDE SEQUENCE</scope>
</reference>
<dbReference type="Pfam" id="PF01130">
    <property type="entry name" value="CD36"/>
    <property type="match status" value="1"/>
</dbReference>
<accession>A0A0A1X0N3</accession>
<sequence length="561" mass="64190">MCRKVIVSAKFAIAMMPSKNRRVIINIVGLCLIVLGLGNVLFGESILNKFLEKEMVLRPGSKMFELWKIPPLKLTLDFYLFNWTNPQDFQNLDIKPKFEELGPYRFIEVPHKVDIKWHTQNASLTYKKQSKYYFDAANSKGQLDDKIVTLNSLAVSLSSKAKRWSSLRRRVIDIALNVYNGDISITKSVNELLFEGYEDVLLNMANFLPTSLIDVKVPFDKFGYCYPRNYSADVTGIFNIHTGADDMRKFGQVHTWNYADTTRAYAPECAKVYGSPGEFQSLYLEPHKPVDFFLSDVCRTVTMDYTQTAEVEGIQGFRYEGGKRMVDNGTLYPENVCHCNGDCVPSGLMNITSCWFGSPMFLSYPHFYDADPYYLTEVDGLKPEKDKHELYLVLEPRSGLMLEMKARLQSNILVEPISDFKMFRNKRRIFFPLFWFEARTRVSPQLAEEFKLLPRLLLSGKVFGIISTVIGLIMLAWYPIKLHLQNRLIQQIKINNLDNETHHIVAKTISLQPEISPLLVESVQANAKILERADTQLTEFSIEASTSSTDRSSMQSSTSST</sequence>
<reference evidence="9" key="1">
    <citation type="submission" date="2014-11" db="EMBL/GenBank/DDBJ databases">
        <authorList>
            <person name="Geib S."/>
        </authorList>
    </citation>
    <scope>NUCLEOTIDE SEQUENCE</scope>
</reference>
<name>A0A0A1X0N3_ZEUCU</name>
<evidence type="ECO:0000313" key="9">
    <source>
        <dbReference type="EMBL" id="JAD04879.1"/>
    </source>
</evidence>
<comment type="subcellular location">
    <subcellularLocation>
        <location evidence="1">Cell membrane</location>
    </subcellularLocation>
</comment>
<dbReference type="GO" id="GO:0005886">
    <property type="term" value="C:plasma membrane"/>
    <property type="evidence" value="ECO:0007669"/>
    <property type="project" value="UniProtKB-SubCell"/>
</dbReference>
<dbReference type="AlphaFoldDB" id="A0A0A1X0N3"/>
<dbReference type="PANTHER" id="PTHR11923:SF93">
    <property type="entry name" value="GH07959P-RELATED"/>
    <property type="match status" value="1"/>
</dbReference>
<keyword evidence="4 8" id="KW-0812">Transmembrane</keyword>
<evidence type="ECO:0000256" key="1">
    <source>
        <dbReference type="ARBA" id="ARBA00004236"/>
    </source>
</evidence>
<proteinExistence type="inferred from homology"/>
<keyword evidence="6 8" id="KW-0472">Membrane</keyword>
<organism evidence="9">
    <name type="scientific">Zeugodacus cucurbitae</name>
    <name type="common">Melon fruit fly</name>
    <name type="synonym">Bactrocera cucurbitae</name>
    <dbReference type="NCBI Taxonomy" id="28588"/>
    <lineage>
        <taxon>Eukaryota</taxon>
        <taxon>Metazoa</taxon>
        <taxon>Ecdysozoa</taxon>
        <taxon>Arthropoda</taxon>
        <taxon>Hexapoda</taxon>
        <taxon>Insecta</taxon>
        <taxon>Pterygota</taxon>
        <taxon>Neoptera</taxon>
        <taxon>Endopterygota</taxon>
        <taxon>Diptera</taxon>
        <taxon>Brachycera</taxon>
        <taxon>Muscomorpha</taxon>
        <taxon>Tephritoidea</taxon>
        <taxon>Tephritidae</taxon>
        <taxon>Zeugodacus</taxon>
        <taxon>Zeugodacus</taxon>
    </lineage>
</organism>
<keyword evidence="7" id="KW-0325">Glycoprotein</keyword>